<evidence type="ECO:0000259" key="2">
    <source>
        <dbReference type="PROSITE" id="PS51740"/>
    </source>
</evidence>
<dbReference type="SMART" id="SM00966">
    <property type="entry name" value="SpoVT_AbrB"/>
    <property type="match status" value="1"/>
</dbReference>
<evidence type="ECO:0000313" key="3">
    <source>
        <dbReference type="EMBL" id="TKH08579.1"/>
    </source>
</evidence>
<dbReference type="RefSeq" id="WP_137017407.1">
    <property type="nucleotide sequence ID" value="NZ_SZNS01000016.1"/>
</dbReference>
<accession>A0A9X9ER33</accession>
<keyword evidence="1" id="KW-0238">DNA-binding</keyword>
<feature type="domain" description="SpoVT-AbrB" evidence="2">
    <location>
        <begin position="5"/>
        <end position="50"/>
    </location>
</feature>
<evidence type="ECO:0000313" key="4">
    <source>
        <dbReference type="Proteomes" id="UP000309170"/>
    </source>
</evidence>
<comment type="caution">
    <text evidence="3">The sequence shown here is derived from an EMBL/GenBank/DDBJ whole genome shotgun (WGS) entry which is preliminary data.</text>
</comment>
<dbReference type="SUPFAM" id="SSF89447">
    <property type="entry name" value="AbrB/MazE/MraZ-like"/>
    <property type="match status" value="1"/>
</dbReference>
<reference evidence="3 4" key="1">
    <citation type="journal article" date="2019" name="Environ. Microbiol.">
        <title>An active ?-lactamase is a part of an orchestrated cell wall stress resistance network of Bacillus subtilis and related rhizosphere species.</title>
        <authorList>
            <person name="Bucher T."/>
            <person name="Keren-Paz A."/>
            <person name="Hausser J."/>
            <person name="Olender T."/>
            <person name="Cytryn E."/>
            <person name="Kolodkin-Gal I."/>
        </authorList>
    </citation>
    <scope>NUCLEOTIDE SEQUENCE [LARGE SCALE GENOMIC DNA]</scope>
    <source>
        <strain evidence="3 4">I4</strain>
    </source>
</reference>
<dbReference type="PANTHER" id="PTHR36432:SF4">
    <property type="entry name" value="TRANSITION STATE REGULATOR ABH-RELATED"/>
    <property type="match status" value="1"/>
</dbReference>
<dbReference type="Gene3D" id="2.10.260.10">
    <property type="match status" value="1"/>
</dbReference>
<dbReference type="Pfam" id="PF04014">
    <property type="entry name" value="MazE_antitoxin"/>
    <property type="match status" value="1"/>
</dbReference>
<evidence type="ECO:0000256" key="1">
    <source>
        <dbReference type="PROSITE-ProRule" id="PRU01076"/>
    </source>
</evidence>
<dbReference type="InterPro" id="IPR037914">
    <property type="entry name" value="SpoVT-AbrB_sf"/>
</dbReference>
<dbReference type="InterPro" id="IPR052731">
    <property type="entry name" value="B_subtilis_Trans_State_Reg"/>
</dbReference>
<proteinExistence type="predicted"/>
<dbReference type="AlphaFoldDB" id="A0A9X9ER33"/>
<gene>
    <name evidence="3" type="ORF">FC678_19880</name>
</gene>
<dbReference type="PANTHER" id="PTHR36432">
    <property type="match status" value="1"/>
</dbReference>
<dbReference type="InterPro" id="IPR040678">
    <property type="entry name" value="AbrB_C"/>
</dbReference>
<dbReference type="Proteomes" id="UP000309170">
    <property type="component" value="Unassembled WGS sequence"/>
</dbReference>
<dbReference type="Pfam" id="PF18277">
    <property type="entry name" value="AbrB_C"/>
    <property type="match status" value="1"/>
</dbReference>
<dbReference type="GO" id="GO:0003677">
    <property type="term" value="F:DNA binding"/>
    <property type="evidence" value="ECO:0007669"/>
    <property type="project" value="UniProtKB-UniRule"/>
</dbReference>
<dbReference type="OrthoDB" id="9782993at2"/>
<protein>
    <recommendedName>
        <fullName evidence="2">SpoVT-AbrB domain-containing protein</fullName>
    </recommendedName>
</protein>
<organism evidence="3 4">
    <name type="scientific">Peribacillus simplex</name>
    <dbReference type="NCBI Taxonomy" id="1478"/>
    <lineage>
        <taxon>Bacteria</taxon>
        <taxon>Bacillati</taxon>
        <taxon>Bacillota</taxon>
        <taxon>Bacilli</taxon>
        <taxon>Bacillales</taxon>
        <taxon>Bacillaceae</taxon>
        <taxon>Peribacillus</taxon>
    </lineage>
</organism>
<dbReference type="PROSITE" id="PS51740">
    <property type="entry name" value="SPOVT_ABRB"/>
    <property type="match status" value="1"/>
</dbReference>
<sequence>MKSTGIVRRLDPLGRFCIPIEIREMLDLEISNSLEVFIDDEHIILKKYEPQNACLLTGDVSSQNLILGDGSIILTPKAAELLFEELQHLKESQHFGNHVR</sequence>
<dbReference type="InterPro" id="IPR007159">
    <property type="entry name" value="SpoVT-AbrB_dom"/>
</dbReference>
<name>A0A9X9ER33_9BACI</name>
<dbReference type="EMBL" id="SZNT01000356">
    <property type="protein sequence ID" value="TKH08579.1"/>
    <property type="molecule type" value="Genomic_DNA"/>
</dbReference>